<dbReference type="EMBL" id="JAAIKR010000004">
    <property type="protein sequence ID" value="MBR9727517.1"/>
    <property type="molecule type" value="Genomic_DNA"/>
</dbReference>
<keyword evidence="9" id="KW-1133">Transmembrane helix</keyword>
<reference evidence="12 13" key="1">
    <citation type="submission" date="2020-02" db="EMBL/GenBank/DDBJ databases">
        <title>Shewanella WXL01 sp. nov., a marine bacterium isolated from green algae in Luhuitou Fringing Reef (Northern South China Sea).</title>
        <authorList>
            <person name="Wang X."/>
        </authorList>
    </citation>
    <scope>NUCLEOTIDE SEQUENCE [LARGE SCALE GENOMIC DNA]</scope>
    <source>
        <strain evidence="12 13">MCCC 1A01895</strain>
    </source>
</reference>
<feature type="signal peptide" evidence="10">
    <location>
        <begin position="1"/>
        <end position="19"/>
    </location>
</feature>
<evidence type="ECO:0000313" key="12">
    <source>
        <dbReference type="EMBL" id="MBR9727517.1"/>
    </source>
</evidence>
<keyword evidence="4" id="KW-0808">Transferase</keyword>
<comment type="catalytic activity">
    <reaction evidence="1">
        <text>ATP + protein L-histidine = ADP + protein N-phospho-L-histidine.</text>
        <dbReference type="EC" id="2.7.13.3"/>
    </reaction>
</comment>
<dbReference type="CDD" id="cd00082">
    <property type="entry name" value="HisKA"/>
    <property type="match status" value="1"/>
</dbReference>
<dbReference type="SMART" id="SM00387">
    <property type="entry name" value="HATPase_c"/>
    <property type="match status" value="1"/>
</dbReference>
<evidence type="ECO:0000256" key="6">
    <source>
        <dbReference type="ARBA" id="ARBA00022777"/>
    </source>
</evidence>
<sequence>MLRVLLVLWVISVSPLSAAKVTDFHVGVLANWGNQQATERWSPMMRYLEQQVPNTRFHVYPGNFAALNAAMEAGKIQFIVTNPGQYLYLSNQYPLSWLATMRSRRHHGATSAIGSAIIVRADSQFRTLYDLKSKQIVASDPYALGGYQATVGLLHKRGLDPKSFFKKVSFLGFPLDPLLYQVRDGFADAAITPLCTFEDMVERGQINAEDYRILNPSKPQGFDCQCSTRLYPNWSFAANESVDISFTKPITRALMDLPADHHAAIQAQLTGWTAPISQLAVIKLFSDLHVDTVGVNRWELFSSWLDENRHWGILAIFIFLVATVYHLWIEYRFHQKSESLVESERQLKQQEIALERLQSAAIIGEIGAGLAHEINQPIAAITSYSEGAIMRLQNNQPIDVAAGLALLEKIHQQSTRASEVVHRIRGLLKRKEAVMSDVNILTLVDESIALLRLELVQRDIIIETKIKGEPFFITADRVGLLQVLINLIKNSIDAIEVSERTLAGRIRITMHFKEKQVDMAIIDNGTGISQASSALIATFFSTKKEGLGLGLAICHDVVKEHKGDFKLQNRVDAQGCIVRLSLPKRGCDTHAITPS</sequence>
<dbReference type="PROSITE" id="PS50109">
    <property type="entry name" value="HIS_KIN"/>
    <property type="match status" value="1"/>
</dbReference>
<dbReference type="InterPro" id="IPR036890">
    <property type="entry name" value="HATPase_C_sf"/>
</dbReference>
<evidence type="ECO:0000256" key="7">
    <source>
        <dbReference type="ARBA" id="ARBA00022840"/>
    </source>
</evidence>
<dbReference type="PANTHER" id="PTHR43065">
    <property type="entry name" value="SENSOR HISTIDINE KINASE"/>
    <property type="match status" value="1"/>
</dbReference>
<name>A0ABS5I0G6_9GAMM</name>
<feature type="chain" id="PRO_5045992960" description="histidine kinase" evidence="10">
    <location>
        <begin position="20"/>
        <end position="595"/>
    </location>
</feature>
<keyword evidence="10" id="KW-0732">Signal</keyword>
<dbReference type="PANTHER" id="PTHR43065:SF10">
    <property type="entry name" value="PEROXIDE STRESS-ACTIVATED HISTIDINE KINASE MAK3"/>
    <property type="match status" value="1"/>
</dbReference>
<dbReference type="EC" id="2.7.13.3" evidence="2"/>
<dbReference type="Proteomes" id="UP000811844">
    <property type="component" value="Unassembled WGS sequence"/>
</dbReference>
<evidence type="ECO:0000313" key="13">
    <source>
        <dbReference type="Proteomes" id="UP000811844"/>
    </source>
</evidence>
<evidence type="ECO:0000256" key="1">
    <source>
        <dbReference type="ARBA" id="ARBA00000085"/>
    </source>
</evidence>
<dbReference type="SUPFAM" id="SSF53850">
    <property type="entry name" value="Periplasmic binding protein-like II"/>
    <property type="match status" value="1"/>
</dbReference>
<proteinExistence type="predicted"/>
<dbReference type="Gene3D" id="3.40.190.10">
    <property type="entry name" value="Periplasmic binding protein-like II"/>
    <property type="match status" value="2"/>
</dbReference>
<dbReference type="SUPFAM" id="SSF55874">
    <property type="entry name" value="ATPase domain of HSP90 chaperone/DNA topoisomerase II/histidine kinase"/>
    <property type="match status" value="1"/>
</dbReference>
<comment type="caution">
    <text evidence="12">The sequence shown here is derived from an EMBL/GenBank/DDBJ whole genome shotgun (WGS) entry which is preliminary data.</text>
</comment>
<protein>
    <recommendedName>
        <fullName evidence="2">histidine kinase</fullName>
        <ecNumber evidence="2">2.7.13.3</ecNumber>
    </recommendedName>
</protein>
<dbReference type="InterPro" id="IPR003594">
    <property type="entry name" value="HATPase_dom"/>
</dbReference>
<dbReference type="Gene3D" id="3.30.565.10">
    <property type="entry name" value="Histidine kinase-like ATPase, C-terminal domain"/>
    <property type="match status" value="1"/>
</dbReference>
<dbReference type="PRINTS" id="PR00344">
    <property type="entry name" value="BCTRLSENSOR"/>
</dbReference>
<feature type="transmembrane region" description="Helical" evidence="9">
    <location>
        <begin position="311"/>
        <end position="329"/>
    </location>
</feature>
<dbReference type="SUPFAM" id="SSF47384">
    <property type="entry name" value="Homodimeric domain of signal transducing histidine kinase"/>
    <property type="match status" value="1"/>
</dbReference>
<keyword evidence="7" id="KW-0067">ATP-binding</keyword>
<dbReference type="InterPro" id="IPR036097">
    <property type="entry name" value="HisK_dim/P_sf"/>
</dbReference>
<evidence type="ECO:0000256" key="8">
    <source>
        <dbReference type="ARBA" id="ARBA00023012"/>
    </source>
</evidence>
<evidence type="ECO:0000256" key="10">
    <source>
        <dbReference type="SAM" id="SignalP"/>
    </source>
</evidence>
<feature type="domain" description="Histidine kinase" evidence="11">
    <location>
        <begin position="369"/>
        <end position="586"/>
    </location>
</feature>
<evidence type="ECO:0000259" key="11">
    <source>
        <dbReference type="PROSITE" id="PS50109"/>
    </source>
</evidence>
<keyword evidence="6" id="KW-0418">Kinase</keyword>
<keyword evidence="9" id="KW-0472">Membrane</keyword>
<dbReference type="Gene3D" id="1.10.287.130">
    <property type="match status" value="1"/>
</dbReference>
<keyword evidence="3" id="KW-0597">Phosphoprotein</keyword>
<dbReference type="InterPro" id="IPR003661">
    <property type="entry name" value="HisK_dim/P_dom"/>
</dbReference>
<keyword evidence="8" id="KW-0902">Two-component regulatory system</keyword>
<evidence type="ECO:0000256" key="2">
    <source>
        <dbReference type="ARBA" id="ARBA00012438"/>
    </source>
</evidence>
<dbReference type="RefSeq" id="WP_153662152.1">
    <property type="nucleotide sequence ID" value="NZ_JAAIKR010000004.1"/>
</dbReference>
<dbReference type="InterPro" id="IPR004358">
    <property type="entry name" value="Sig_transdc_His_kin-like_C"/>
</dbReference>
<dbReference type="InterPro" id="IPR005467">
    <property type="entry name" value="His_kinase_dom"/>
</dbReference>
<keyword evidence="9" id="KW-0812">Transmembrane</keyword>
<evidence type="ECO:0000256" key="3">
    <source>
        <dbReference type="ARBA" id="ARBA00022553"/>
    </source>
</evidence>
<organism evidence="12 13">
    <name type="scientific">Shewanella intestini</name>
    <dbReference type="NCBI Taxonomy" id="2017544"/>
    <lineage>
        <taxon>Bacteria</taxon>
        <taxon>Pseudomonadati</taxon>
        <taxon>Pseudomonadota</taxon>
        <taxon>Gammaproteobacteria</taxon>
        <taxon>Alteromonadales</taxon>
        <taxon>Shewanellaceae</taxon>
        <taxon>Shewanella</taxon>
    </lineage>
</organism>
<gene>
    <name evidence="12" type="ORF">G3R48_05900</name>
</gene>
<dbReference type="Pfam" id="PF12974">
    <property type="entry name" value="Phosphonate-bd"/>
    <property type="match status" value="1"/>
</dbReference>
<evidence type="ECO:0000256" key="5">
    <source>
        <dbReference type="ARBA" id="ARBA00022741"/>
    </source>
</evidence>
<accession>A0ABS5I0G6</accession>
<evidence type="ECO:0000256" key="9">
    <source>
        <dbReference type="SAM" id="Phobius"/>
    </source>
</evidence>
<evidence type="ECO:0000256" key="4">
    <source>
        <dbReference type="ARBA" id="ARBA00022679"/>
    </source>
</evidence>
<keyword evidence="13" id="KW-1185">Reference proteome</keyword>
<dbReference type="Pfam" id="PF02518">
    <property type="entry name" value="HATPase_c"/>
    <property type="match status" value="1"/>
</dbReference>
<keyword evidence="5" id="KW-0547">Nucleotide-binding</keyword>